<protein>
    <submittedName>
        <fullName evidence="2">Nif11-like leader peptide domain-containing protein</fullName>
    </submittedName>
</protein>
<evidence type="ECO:0000313" key="2">
    <source>
        <dbReference type="EMBL" id="SMC33230.1"/>
    </source>
</evidence>
<sequence length="80" mass="9165">MSIESAKAFAETMKTDQEFANKINKFKNLEEAKEFIKEAGFDFTLEEFNELSKELMDNELESVTGGAHGDNCGWNPMYHH</sequence>
<dbReference type="Proteomes" id="UP000192738">
    <property type="component" value="Unassembled WGS sequence"/>
</dbReference>
<evidence type="ECO:0000259" key="1">
    <source>
        <dbReference type="Pfam" id="PF07862"/>
    </source>
</evidence>
<dbReference type="Pfam" id="PF07862">
    <property type="entry name" value="Nif11"/>
    <property type="match status" value="1"/>
</dbReference>
<keyword evidence="3" id="KW-1185">Reference proteome</keyword>
<evidence type="ECO:0000313" key="3">
    <source>
        <dbReference type="Proteomes" id="UP000192738"/>
    </source>
</evidence>
<dbReference type="RefSeq" id="WP_084573713.1">
    <property type="nucleotide sequence ID" value="NZ_CP155572.1"/>
</dbReference>
<dbReference type="InterPro" id="IPR012903">
    <property type="entry name" value="Nif11"/>
</dbReference>
<dbReference type="OrthoDB" id="5458396at2"/>
<gene>
    <name evidence="2" type="ORF">SAMN04488500_101188</name>
</gene>
<name>A0A1W1YAJ5_9FIRM</name>
<proteinExistence type="predicted"/>
<dbReference type="AlphaFoldDB" id="A0A1W1YAJ5"/>
<dbReference type="InterPro" id="IPR022516">
    <property type="entry name" value="CHP03798_Ocin"/>
</dbReference>
<feature type="domain" description="Nif11" evidence="1">
    <location>
        <begin position="1"/>
        <end position="48"/>
    </location>
</feature>
<organism evidence="2 3">
    <name type="scientific">Sporomusa malonica</name>
    <dbReference type="NCBI Taxonomy" id="112901"/>
    <lineage>
        <taxon>Bacteria</taxon>
        <taxon>Bacillati</taxon>
        <taxon>Bacillota</taxon>
        <taxon>Negativicutes</taxon>
        <taxon>Selenomonadales</taxon>
        <taxon>Sporomusaceae</taxon>
        <taxon>Sporomusa</taxon>
    </lineage>
</organism>
<reference evidence="2 3" key="1">
    <citation type="submission" date="2017-04" db="EMBL/GenBank/DDBJ databases">
        <authorList>
            <person name="Afonso C.L."/>
            <person name="Miller P.J."/>
            <person name="Scott M.A."/>
            <person name="Spackman E."/>
            <person name="Goraichik I."/>
            <person name="Dimitrov K.M."/>
            <person name="Suarez D.L."/>
            <person name="Swayne D.E."/>
        </authorList>
    </citation>
    <scope>NUCLEOTIDE SEQUENCE [LARGE SCALE GENOMIC DNA]</scope>
    <source>
        <strain evidence="2 3">DSM 5090</strain>
    </source>
</reference>
<accession>A0A1W1YAJ5</accession>
<dbReference type="NCBIfam" id="TIGR03798">
    <property type="entry name" value="leader_Nif11"/>
    <property type="match status" value="1"/>
</dbReference>
<dbReference type="EMBL" id="FWXI01000001">
    <property type="protein sequence ID" value="SMC33230.1"/>
    <property type="molecule type" value="Genomic_DNA"/>
</dbReference>